<organism evidence="1 2">
    <name type="scientific">Phytohabitans aurantiacus</name>
    <dbReference type="NCBI Taxonomy" id="3016789"/>
    <lineage>
        <taxon>Bacteria</taxon>
        <taxon>Bacillati</taxon>
        <taxon>Actinomycetota</taxon>
        <taxon>Actinomycetes</taxon>
        <taxon>Micromonosporales</taxon>
        <taxon>Micromonosporaceae</taxon>
    </lineage>
</organism>
<evidence type="ECO:0000313" key="1">
    <source>
        <dbReference type="EMBL" id="GLI02829.1"/>
    </source>
</evidence>
<gene>
    <name evidence="1" type="ORF">Pa4123_81070</name>
</gene>
<sequence>MCIGFYARETAASCSTEPGANLSATSGRGFMAVEGVQGGDGNTQYNTFG</sequence>
<keyword evidence="2" id="KW-1185">Reference proteome</keyword>
<proteinExistence type="predicted"/>
<dbReference type="EMBL" id="BSDI01000070">
    <property type="protein sequence ID" value="GLI02829.1"/>
    <property type="molecule type" value="Genomic_DNA"/>
</dbReference>
<name>A0ABQ5R7T8_9ACTN</name>
<protein>
    <submittedName>
        <fullName evidence="1">Uncharacterized protein</fullName>
    </submittedName>
</protein>
<reference evidence="1" key="1">
    <citation type="submission" date="2022-12" db="EMBL/GenBank/DDBJ databases">
        <title>New Phytohabitans aurantiacus sp. RD004123 nov., an actinomycete isolated from soil.</title>
        <authorList>
            <person name="Triningsih D.W."/>
            <person name="Harunari E."/>
            <person name="Igarashi Y."/>
        </authorList>
    </citation>
    <scope>NUCLEOTIDE SEQUENCE</scope>
    <source>
        <strain evidence="1">RD004123</strain>
    </source>
</reference>
<accession>A0ABQ5R7T8</accession>
<evidence type="ECO:0000313" key="2">
    <source>
        <dbReference type="Proteomes" id="UP001144280"/>
    </source>
</evidence>
<dbReference type="Proteomes" id="UP001144280">
    <property type="component" value="Unassembled WGS sequence"/>
</dbReference>
<comment type="caution">
    <text evidence="1">The sequence shown here is derived from an EMBL/GenBank/DDBJ whole genome shotgun (WGS) entry which is preliminary data.</text>
</comment>